<evidence type="ECO:0000313" key="7">
    <source>
        <dbReference type="EMBL" id="AFM14699.1"/>
    </source>
</evidence>
<dbReference type="KEGG" id="tpx:Turpa_4065"/>
<sequence length="297" mass="33205">MPWMFDKREYDAPQRMKALLAGKEIIQTPGAHDVLTGLMAKKLGFKALYISGAAFSASRGMPDIGYFTVTELAEYVRGLYQATNLPILVDVDTGFGEVVHIPRMVLEMEGAGAAMVQMEDQKLPKKCGHLEGKELVTGDEMCRKIEAFAKTRNKLMLLARTDAHAMYGIEEAIKRAKMYVNAGADAIFPEALKTEAEFKQFAAEVKVPLLANMTEFGKTPYFKAKDLESWGYKLVIYPVTSLRSQMKAVERVFTAIKNDGSQEAEVKNMQTRQELYDLIDYAGYGEFDEGVAKSKYL</sequence>
<evidence type="ECO:0000256" key="5">
    <source>
        <dbReference type="ARBA" id="ARBA00023239"/>
    </source>
</evidence>
<dbReference type="InterPro" id="IPR040442">
    <property type="entry name" value="Pyrv_kinase-like_dom_sf"/>
</dbReference>
<comment type="catalytic activity">
    <reaction evidence="6">
        <text>(2S,3R)-3-hydroxybutane-1,2,3-tricarboxylate = pyruvate + succinate</text>
        <dbReference type="Rhea" id="RHEA:16809"/>
        <dbReference type="ChEBI" id="CHEBI:15361"/>
        <dbReference type="ChEBI" id="CHEBI:30031"/>
        <dbReference type="ChEBI" id="CHEBI:57429"/>
        <dbReference type="EC" id="4.1.3.30"/>
    </reaction>
</comment>
<dbReference type="PATRIC" id="fig|869212.3.peg.4100"/>
<dbReference type="PANTHER" id="PTHR42905">
    <property type="entry name" value="PHOSPHOENOLPYRUVATE CARBOXYLASE"/>
    <property type="match status" value="1"/>
</dbReference>
<organism evidence="7 8">
    <name type="scientific">Turneriella parva (strain ATCC BAA-1111 / DSM 21527 / NCTC 11395 / H)</name>
    <name type="common">Leptospira parva</name>
    <dbReference type="NCBI Taxonomy" id="869212"/>
    <lineage>
        <taxon>Bacteria</taxon>
        <taxon>Pseudomonadati</taxon>
        <taxon>Spirochaetota</taxon>
        <taxon>Spirochaetia</taxon>
        <taxon>Leptospirales</taxon>
        <taxon>Leptospiraceae</taxon>
        <taxon>Turneriella</taxon>
    </lineage>
</organism>
<name>I4BBP2_TURPD</name>
<dbReference type="GO" id="GO:0046872">
    <property type="term" value="F:metal ion binding"/>
    <property type="evidence" value="ECO:0007669"/>
    <property type="project" value="UniProtKB-KW"/>
</dbReference>
<dbReference type="Pfam" id="PF13714">
    <property type="entry name" value="PEP_mutase"/>
    <property type="match status" value="1"/>
</dbReference>
<dbReference type="NCBIfam" id="TIGR02317">
    <property type="entry name" value="prpB"/>
    <property type="match status" value="1"/>
</dbReference>
<dbReference type="InterPro" id="IPR039556">
    <property type="entry name" value="ICL/PEPM"/>
</dbReference>
<dbReference type="GO" id="GO:0046421">
    <property type="term" value="F:methylisocitrate lyase activity"/>
    <property type="evidence" value="ECO:0007669"/>
    <property type="project" value="UniProtKB-EC"/>
</dbReference>
<dbReference type="PANTHER" id="PTHR42905:SF5">
    <property type="entry name" value="CARBOXYVINYL-CARBOXYPHOSPHONATE PHOSPHORYLMUTASE, CHLOROPLASTIC"/>
    <property type="match status" value="1"/>
</dbReference>
<evidence type="ECO:0000256" key="2">
    <source>
        <dbReference type="ARBA" id="ARBA00009282"/>
    </source>
</evidence>
<keyword evidence="5 6" id="KW-0456">Lyase</keyword>
<dbReference type="EMBL" id="CP002959">
    <property type="protein sequence ID" value="AFM14699.1"/>
    <property type="molecule type" value="Genomic_DNA"/>
</dbReference>
<dbReference type="PROSITE" id="PS00161">
    <property type="entry name" value="ISOCITRATE_LYASE"/>
    <property type="match status" value="1"/>
</dbReference>
<keyword evidence="8" id="KW-1185">Reference proteome</keyword>
<evidence type="ECO:0000256" key="4">
    <source>
        <dbReference type="ARBA" id="ARBA00022842"/>
    </source>
</evidence>
<evidence type="ECO:0000256" key="6">
    <source>
        <dbReference type="RuleBase" id="RU361121"/>
    </source>
</evidence>
<keyword evidence="4" id="KW-0460">Magnesium</keyword>
<comment type="pathway">
    <text evidence="6">Organic acid metabolism; propanoate degradation.</text>
</comment>
<reference evidence="7 8" key="1">
    <citation type="submission" date="2012-06" db="EMBL/GenBank/DDBJ databases">
        <title>The complete chromosome of genome of Turneriella parva DSM 21527.</title>
        <authorList>
            <consortium name="US DOE Joint Genome Institute (JGI-PGF)"/>
            <person name="Lucas S."/>
            <person name="Han J."/>
            <person name="Lapidus A."/>
            <person name="Bruce D."/>
            <person name="Goodwin L."/>
            <person name="Pitluck S."/>
            <person name="Peters L."/>
            <person name="Kyrpides N."/>
            <person name="Mavromatis K."/>
            <person name="Ivanova N."/>
            <person name="Mikhailova N."/>
            <person name="Chertkov O."/>
            <person name="Detter J.C."/>
            <person name="Tapia R."/>
            <person name="Han C."/>
            <person name="Land M."/>
            <person name="Hauser L."/>
            <person name="Markowitz V."/>
            <person name="Cheng J.-F."/>
            <person name="Hugenholtz P."/>
            <person name="Woyke T."/>
            <person name="Wu D."/>
            <person name="Gronow S."/>
            <person name="Wellnitz S."/>
            <person name="Brambilla E."/>
            <person name="Klenk H.-P."/>
            <person name="Eisen J.A."/>
        </authorList>
    </citation>
    <scope>NUCLEOTIDE SEQUENCE [LARGE SCALE GENOMIC DNA]</scope>
    <source>
        <strain evidence="8">ATCC BAA-1111 / DSM 21527 / NCTC 11395 / H</strain>
    </source>
</reference>
<gene>
    <name evidence="7" type="ordered locus">Turpa_4065</name>
</gene>
<dbReference type="OrthoDB" id="8629576at2"/>
<evidence type="ECO:0000313" key="8">
    <source>
        <dbReference type="Proteomes" id="UP000006048"/>
    </source>
</evidence>
<proteinExistence type="inferred from homology"/>
<evidence type="ECO:0000256" key="1">
    <source>
        <dbReference type="ARBA" id="ARBA00001946"/>
    </source>
</evidence>
<dbReference type="InterPro" id="IPR012695">
    <property type="entry name" value="PrpB"/>
</dbReference>
<dbReference type="EC" id="4.1.3.30" evidence="6"/>
<dbReference type="InterPro" id="IPR015813">
    <property type="entry name" value="Pyrv/PenolPyrv_kinase-like_dom"/>
</dbReference>
<dbReference type="AlphaFoldDB" id="I4BBP2"/>
<comment type="cofactor">
    <cofactor evidence="1">
        <name>Mg(2+)</name>
        <dbReference type="ChEBI" id="CHEBI:18420"/>
    </cofactor>
</comment>
<dbReference type="HOGENOM" id="CLU_027389_3_2_12"/>
<protein>
    <recommendedName>
        <fullName evidence="6">Methylisocitrate lyase</fullName>
        <ecNumber evidence="6">4.1.3.30</ecNumber>
    </recommendedName>
</protein>
<comment type="similarity">
    <text evidence="2 6">Belongs to the isocitrate lyase/PEP mutase superfamily. Methylisocitrate lyase family.</text>
</comment>
<dbReference type="SUPFAM" id="SSF51621">
    <property type="entry name" value="Phosphoenolpyruvate/pyruvate domain"/>
    <property type="match status" value="1"/>
</dbReference>
<dbReference type="Gene3D" id="3.20.20.60">
    <property type="entry name" value="Phosphoenolpyruvate-binding domains"/>
    <property type="match status" value="1"/>
</dbReference>
<dbReference type="UniPathway" id="UPA00946"/>
<accession>I4BBP2</accession>
<keyword evidence="3" id="KW-0479">Metal-binding</keyword>
<dbReference type="RefSeq" id="WP_014805175.1">
    <property type="nucleotide sequence ID" value="NC_018020.1"/>
</dbReference>
<dbReference type="InterPro" id="IPR018523">
    <property type="entry name" value="Isocitrate_lyase_ph_CS"/>
</dbReference>
<dbReference type="Proteomes" id="UP000006048">
    <property type="component" value="Chromosome"/>
</dbReference>
<dbReference type="STRING" id="869212.Turpa_4065"/>
<comment type="function">
    <text evidence="6">Catalyzes the thermodynamically favored C-C bond cleavage of (2R,3S)-2-methylisocitrate to yield pyruvate and succinate.</text>
</comment>
<dbReference type="CDD" id="cd00377">
    <property type="entry name" value="ICL_PEPM"/>
    <property type="match status" value="1"/>
</dbReference>
<dbReference type="GO" id="GO:0019629">
    <property type="term" value="P:propionate catabolic process, 2-methylcitrate cycle"/>
    <property type="evidence" value="ECO:0007669"/>
    <property type="project" value="InterPro"/>
</dbReference>
<evidence type="ECO:0000256" key="3">
    <source>
        <dbReference type="ARBA" id="ARBA00022723"/>
    </source>
</evidence>